<dbReference type="AlphaFoldDB" id="A0A6A4X2G4"/>
<dbReference type="Proteomes" id="UP000440578">
    <property type="component" value="Unassembled WGS sequence"/>
</dbReference>
<gene>
    <name evidence="2" type="ORF">FJT64_015619</name>
</gene>
<dbReference type="EMBL" id="VIIS01000067">
    <property type="protein sequence ID" value="KAF0313876.1"/>
    <property type="molecule type" value="Genomic_DNA"/>
</dbReference>
<proteinExistence type="predicted"/>
<feature type="compositionally biased region" description="Basic and acidic residues" evidence="1">
    <location>
        <begin position="122"/>
        <end position="140"/>
    </location>
</feature>
<reference evidence="2 3" key="1">
    <citation type="submission" date="2019-07" db="EMBL/GenBank/DDBJ databases">
        <title>Draft genome assembly of a fouling barnacle, Amphibalanus amphitrite (Darwin, 1854): The first reference genome for Thecostraca.</title>
        <authorList>
            <person name="Kim W."/>
        </authorList>
    </citation>
    <scope>NUCLEOTIDE SEQUENCE [LARGE SCALE GENOMIC DNA]</scope>
    <source>
        <strain evidence="2">SNU_AA5</strain>
        <tissue evidence="2">Soma without cirri and trophi</tissue>
    </source>
</reference>
<keyword evidence="3" id="KW-1185">Reference proteome</keyword>
<feature type="region of interest" description="Disordered" evidence="1">
    <location>
        <begin position="58"/>
        <end position="140"/>
    </location>
</feature>
<sequence>MSGQGAEPRAMEALPDVRQGHKGHAALLQGENGAGVRLCSGQDRHGLPLVPRVARIPGLSEGGRRRGVVRRKPENIRHQKGVPARRADTDEQRRDPVEGLHDLREQHQPHHRRENGHGTHPGTRERQARGARDGERDSGH</sequence>
<evidence type="ECO:0000313" key="2">
    <source>
        <dbReference type="EMBL" id="KAF0313876.1"/>
    </source>
</evidence>
<evidence type="ECO:0000313" key="3">
    <source>
        <dbReference type="Proteomes" id="UP000440578"/>
    </source>
</evidence>
<evidence type="ECO:0000256" key="1">
    <source>
        <dbReference type="SAM" id="MobiDB-lite"/>
    </source>
</evidence>
<name>A0A6A4X2G4_AMPAM</name>
<protein>
    <submittedName>
        <fullName evidence="2">Uncharacterized protein</fullName>
    </submittedName>
</protein>
<organism evidence="2 3">
    <name type="scientific">Amphibalanus amphitrite</name>
    <name type="common">Striped barnacle</name>
    <name type="synonym">Balanus amphitrite</name>
    <dbReference type="NCBI Taxonomy" id="1232801"/>
    <lineage>
        <taxon>Eukaryota</taxon>
        <taxon>Metazoa</taxon>
        <taxon>Ecdysozoa</taxon>
        <taxon>Arthropoda</taxon>
        <taxon>Crustacea</taxon>
        <taxon>Multicrustacea</taxon>
        <taxon>Cirripedia</taxon>
        <taxon>Thoracica</taxon>
        <taxon>Thoracicalcarea</taxon>
        <taxon>Balanomorpha</taxon>
        <taxon>Balanoidea</taxon>
        <taxon>Balanidae</taxon>
        <taxon>Amphibalaninae</taxon>
        <taxon>Amphibalanus</taxon>
    </lineage>
</organism>
<accession>A0A6A4X2G4</accession>
<feature type="compositionally biased region" description="Basic and acidic residues" evidence="1">
    <location>
        <begin position="85"/>
        <end position="108"/>
    </location>
</feature>
<comment type="caution">
    <text evidence="2">The sequence shown here is derived from an EMBL/GenBank/DDBJ whole genome shotgun (WGS) entry which is preliminary data.</text>
</comment>